<keyword evidence="5" id="KW-0276">Fatty acid metabolism</keyword>
<evidence type="ECO:0000313" key="16">
    <source>
        <dbReference type="Proteomes" id="UP000187209"/>
    </source>
</evidence>
<dbReference type="InterPro" id="IPR020610">
    <property type="entry name" value="Thiolase_AS"/>
</dbReference>
<evidence type="ECO:0000313" key="15">
    <source>
        <dbReference type="EMBL" id="OMJ88613.1"/>
    </source>
</evidence>
<evidence type="ECO:0000259" key="13">
    <source>
        <dbReference type="Pfam" id="PF00108"/>
    </source>
</evidence>
<dbReference type="PROSITE" id="PS00099">
    <property type="entry name" value="THIOLASE_3"/>
    <property type="match status" value="1"/>
</dbReference>
<keyword evidence="8" id="KW-0576">Peroxisome</keyword>
<evidence type="ECO:0000256" key="12">
    <source>
        <dbReference type="RuleBase" id="RU003557"/>
    </source>
</evidence>
<feature type="active site" description="Proton acceptor" evidence="11">
    <location>
        <position position="362"/>
    </location>
</feature>
<evidence type="ECO:0000256" key="2">
    <source>
        <dbReference type="ARBA" id="ARBA00005189"/>
    </source>
</evidence>
<dbReference type="InterPro" id="IPR016039">
    <property type="entry name" value="Thiolase-like"/>
</dbReference>
<feature type="domain" description="Thiolase C-terminal" evidence="14">
    <location>
        <begin position="284"/>
        <end position="404"/>
    </location>
</feature>
<evidence type="ECO:0000256" key="8">
    <source>
        <dbReference type="ARBA" id="ARBA00023140"/>
    </source>
</evidence>
<evidence type="ECO:0000256" key="10">
    <source>
        <dbReference type="ARBA" id="ARBA00024073"/>
    </source>
</evidence>
<dbReference type="GO" id="GO:0003988">
    <property type="term" value="F:acetyl-CoA C-acyltransferase activity"/>
    <property type="evidence" value="ECO:0007669"/>
    <property type="project" value="UniProtKB-EC"/>
</dbReference>
<dbReference type="FunFam" id="3.40.47.10:FF:000010">
    <property type="entry name" value="Acetyl-CoA acetyltransferase (Thiolase)"/>
    <property type="match status" value="1"/>
</dbReference>
<evidence type="ECO:0000256" key="11">
    <source>
        <dbReference type="PIRSR" id="PIRSR000429-1"/>
    </source>
</evidence>
<organism evidence="15 16">
    <name type="scientific">Stentor coeruleus</name>
    <dbReference type="NCBI Taxonomy" id="5963"/>
    <lineage>
        <taxon>Eukaryota</taxon>
        <taxon>Sar</taxon>
        <taxon>Alveolata</taxon>
        <taxon>Ciliophora</taxon>
        <taxon>Postciliodesmatophora</taxon>
        <taxon>Heterotrichea</taxon>
        <taxon>Heterotrichida</taxon>
        <taxon>Stentoridae</taxon>
        <taxon>Stentor</taxon>
    </lineage>
</organism>
<dbReference type="InterPro" id="IPR002155">
    <property type="entry name" value="Thiolase"/>
</dbReference>
<dbReference type="AlphaFoldDB" id="A0A1R2CHZ8"/>
<dbReference type="GO" id="GO:0005777">
    <property type="term" value="C:peroxisome"/>
    <property type="evidence" value="ECO:0007669"/>
    <property type="project" value="UniProtKB-SubCell"/>
</dbReference>
<comment type="subcellular location">
    <subcellularLocation>
        <location evidence="1">Peroxisome</location>
    </subcellularLocation>
</comment>
<dbReference type="EMBL" id="MPUH01000146">
    <property type="protein sequence ID" value="OMJ88613.1"/>
    <property type="molecule type" value="Genomic_DNA"/>
</dbReference>
<dbReference type="CDD" id="cd00751">
    <property type="entry name" value="thiolase"/>
    <property type="match status" value="1"/>
</dbReference>
<comment type="caution">
    <text evidence="15">The sequence shown here is derived from an EMBL/GenBank/DDBJ whole genome shotgun (WGS) entry which is preliminary data.</text>
</comment>
<evidence type="ECO:0000256" key="5">
    <source>
        <dbReference type="ARBA" id="ARBA00022832"/>
    </source>
</evidence>
<dbReference type="PANTHER" id="PTHR43853:SF8">
    <property type="entry name" value="3-KETOACYL-COA THIOLASE, PEROXISOMAL"/>
    <property type="match status" value="1"/>
</dbReference>
<name>A0A1R2CHZ8_9CILI</name>
<dbReference type="InterPro" id="IPR050215">
    <property type="entry name" value="Thiolase-like_sf_Thiolase"/>
</dbReference>
<dbReference type="Pfam" id="PF02803">
    <property type="entry name" value="Thiolase_C"/>
    <property type="match status" value="1"/>
</dbReference>
<dbReference type="PROSITE" id="PS00737">
    <property type="entry name" value="THIOLASE_2"/>
    <property type="match status" value="1"/>
</dbReference>
<gene>
    <name evidence="15" type="ORF">SteCoe_9392</name>
</gene>
<keyword evidence="7" id="KW-0443">Lipid metabolism</keyword>
<dbReference type="SUPFAM" id="SSF53901">
    <property type="entry name" value="Thiolase-like"/>
    <property type="match status" value="2"/>
</dbReference>
<feature type="domain" description="Thiolase N-terminal" evidence="13">
    <location>
        <begin position="22"/>
        <end position="275"/>
    </location>
</feature>
<evidence type="ECO:0000256" key="3">
    <source>
        <dbReference type="ARBA" id="ARBA00010982"/>
    </source>
</evidence>
<dbReference type="NCBIfam" id="TIGR01930">
    <property type="entry name" value="AcCoA-C-Actrans"/>
    <property type="match status" value="1"/>
</dbReference>
<dbReference type="Gene3D" id="3.40.47.10">
    <property type="match status" value="2"/>
</dbReference>
<proteinExistence type="inferred from homology"/>
<accession>A0A1R2CHZ8</accession>
<feature type="active site" description="Acyl-thioester intermediate" evidence="11">
    <location>
        <position position="107"/>
    </location>
</feature>
<dbReference type="Proteomes" id="UP000187209">
    <property type="component" value="Unassembled WGS sequence"/>
</dbReference>
<dbReference type="InterPro" id="IPR020616">
    <property type="entry name" value="Thiolase_N"/>
</dbReference>
<dbReference type="EC" id="2.3.1.16" evidence="10"/>
<dbReference type="GO" id="GO:0006635">
    <property type="term" value="P:fatty acid beta-oxidation"/>
    <property type="evidence" value="ECO:0007669"/>
    <property type="project" value="TreeGrafter"/>
</dbReference>
<dbReference type="InterPro" id="IPR020617">
    <property type="entry name" value="Thiolase_C"/>
</dbReference>
<dbReference type="PROSITE" id="PS00098">
    <property type="entry name" value="THIOLASE_1"/>
    <property type="match status" value="1"/>
</dbReference>
<evidence type="ECO:0000256" key="1">
    <source>
        <dbReference type="ARBA" id="ARBA00004275"/>
    </source>
</evidence>
<feature type="active site" description="Proton acceptor" evidence="11">
    <location>
        <position position="392"/>
    </location>
</feature>
<comment type="similarity">
    <text evidence="3 12">Belongs to the thiolase-like superfamily. Thiolase family.</text>
</comment>
<evidence type="ECO:0000256" key="7">
    <source>
        <dbReference type="ARBA" id="ARBA00023098"/>
    </source>
</evidence>
<keyword evidence="16" id="KW-1185">Reference proteome</keyword>
<evidence type="ECO:0000256" key="4">
    <source>
        <dbReference type="ARBA" id="ARBA00022679"/>
    </source>
</evidence>
<dbReference type="Pfam" id="PF00108">
    <property type="entry name" value="Thiolase_N"/>
    <property type="match status" value="1"/>
</dbReference>
<keyword evidence="6" id="KW-0809">Transit peptide</keyword>
<evidence type="ECO:0000259" key="14">
    <source>
        <dbReference type="Pfam" id="PF02803"/>
    </source>
</evidence>
<evidence type="ECO:0000256" key="9">
    <source>
        <dbReference type="ARBA" id="ARBA00023315"/>
    </source>
</evidence>
<comment type="pathway">
    <text evidence="2">Lipid metabolism.</text>
</comment>
<dbReference type="InterPro" id="IPR020613">
    <property type="entry name" value="Thiolase_CS"/>
</dbReference>
<dbReference type="InterPro" id="IPR020615">
    <property type="entry name" value="Thiolase_acyl_enz_int_AS"/>
</dbReference>
<keyword evidence="4 12" id="KW-0808">Transferase</keyword>
<dbReference type="PIRSF" id="PIRSF000429">
    <property type="entry name" value="Ac-CoA_Ac_transf"/>
    <property type="match status" value="1"/>
</dbReference>
<protein>
    <recommendedName>
        <fullName evidence="10">acetyl-CoA C-acyltransferase</fullName>
        <ecNumber evidence="10">2.3.1.16</ecNumber>
    </recommendedName>
</protein>
<dbReference type="OrthoDB" id="5404651at2759"/>
<sequence length="408" mass="42811">MESAGRRLETIKQHLTGAENEVVICAAFRSPLTKAKRGGLKDTTVEEILAQLFEKVLQNTKVDPNKIEEVVIGNVLKVGAAGMSLRLTQFMAGFSDTTPCYSVNRMCASGLQAVSCIANAIKAGEISIGLAGGVESMSIYEMNSAVHPPLPERAFKIPNAANCVLPMGITSDNIVSKYGITRQKMDEFAASSHAKAYAAQQSGKFDEEIVPIKTTITENGKTRDIVVSKDDGIRKETTAATLGKLRPAFKPTGGTTAGNASQVTDGGAVVLLASRKAAEANNLPILAKWHGFAAVGVPPEIMGVGPAFAIPKALSQAGLKVGDVDVYEVNEAFASQATFSVDKLGIDYNKVNPNGGAIALGHPLGCTGARLIATLLPELRRRKGRFGVVSMCIGSGMGAAAVVENLVR</sequence>
<evidence type="ECO:0000256" key="6">
    <source>
        <dbReference type="ARBA" id="ARBA00022946"/>
    </source>
</evidence>
<dbReference type="PANTHER" id="PTHR43853">
    <property type="entry name" value="3-KETOACYL-COA THIOLASE, PEROXISOMAL"/>
    <property type="match status" value="1"/>
</dbReference>
<reference evidence="15 16" key="1">
    <citation type="submission" date="2016-11" db="EMBL/GenBank/DDBJ databases">
        <title>The macronuclear genome of Stentor coeruleus: a giant cell with tiny introns.</title>
        <authorList>
            <person name="Slabodnick M."/>
            <person name="Ruby J.G."/>
            <person name="Reiff S.B."/>
            <person name="Swart E.C."/>
            <person name="Gosai S."/>
            <person name="Prabakaran S."/>
            <person name="Witkowska E."/>
            <person name="Larue G.E."/>
            <person name="Fisher S."/>
            <person name="Freeman R.M."/>
            <person name="Gunawardena J."/>
            <person name="Chu W."/>
            <person name="Stover N.A."/>
            <person name="Gregory B.D."/>
            <person name="Nowacki M."/>
            <person name="Derisi J."/>
            <person name="Roy S.W."/>
            <person name="Marshall W.F."/>
            <person name="Sood P."/>
        </authorList>
    </citation>
    <scope>NUCLEOTIDE SEQUENCE [LARGE SCALE GENOMIC DNA]</scope>
    <source>
        <strain evidence="15">WM001</strain>
    </source>
</reference>
<dbReference type="GO" id="GO:0010124">
    <property type="term" value="P:phenylacetate catabolic process"/>
    <property type="evidence" value="ECO:0007669"/>
    <property type="project" value="TreeGrafter"/>
</dbReference>
<keyword evidence="9 12" id="KW-0012">Acyltransferase</keyword>